<name>A0ABT9ZBJ2_9BACI</name>
<dbReference type="Pfam" id="PF10006">
    <property type="entry name" value="DUF2249"/>
    <property type="match status" value="1"/>
</dbReference>
<reference evidence="2 3" key="1">
    <citation type="submission" date="2023-07" db="EMBL/GenBank/DDBJ databases">
        <title>Genomic Encyclopedia of Type Strains, Phase IV (KMG-IV): sequencing the most valuable type-strain genomes for metagenomic binning, comparative biology and taxonomic classification.</title>
        <authorList>
            <person name="Goeker M."/>
        </authorList>
    </citation>
    <scope>NUCLEOTIDE SEQUENCE [LARGE SCALE GENOMIC DNA]</scope>
    <source>
        <strain evidence="2 3">DSM 29005</strain>
    </source>
</reference>
<evidence type="ECO:0000259" key="1">
    <source>
        <dbReference type="Pfam" id="PF10006"/>
    </source>
</evidence>
<accession>A0ABT9ZBJ2</accession>
<evidence type="ECO:0000313" key="3">
    <source>
        <dbReference type="Proteomes" id="UP001234495"/>
    </source>
</evidence>
<dbReference type="EMBL" id="JAUSUD010000002">
    <property type="protein sequence ID" value="MDQ0229279.1"/>
    <property type="molecule type" value="Genomic_DNA"/>
</dbReference>
<dbReference type="InterPro" id="IPR018720">
    <property type="entry name" value="DUF2249"/>
</dbReference>
<keyword evidence="3" id="KW-1185">Reference proteome</keyword>
<feature type="domain" description="DUF2249" evidence="1">
    <location>
        <begin position="10"/>
        <end position="78"/>
    </location>
</feature>
<gene>
    <name evidence="2" type="ORF">J2S19_000530</name>
</gene>
<organism evidence="2 3">
    <name type="scientific">Metabacillus malikii</name>
    <dbReference type="NCBI Taxonomy" id="1504265"/>
    <lineage>
        <taxon>Bacteria</taxon>
        <taxon>Bacillati</taxon>
        <taxon>Bacillota</taxon>
        <taxon>Bacilli</taxon>
        <taxon>Bacillales</taxon>
        <taxon>Bacillaceae</taxon>
        <taxon>Metabacillus</taxon>
    </lineage>
</organism>
<proteinExistence type="predicted"/>
<dbReference type="Proteomes" id="UP001234495">
    <property type="component" value="Unassembled WGS sequence"/>
</dbReference>
<comment type="caution">
    <text evidence="2">The sequence shown here is derived from an EMBL/GenBank/DDBJ whole genome shotgun (WGS) entry which is preliminary data.</text>
</comment>
<sequence length="80" mass="9451">MTTNKKNVIELDVRPILKEKGDPFEKIMTTVKLLKKSETFLLHAPFKPTPLLTIMKKKGFTIEINQLEKKHWTVLFRKEE</sequence>
<dbReference type="RefSeq" id="WP_307336733.1">
    <property type="nucleotide sequence ID" value="NZ_JAUSUD010000002.1"/>
</dbReference>
<protein>
    <recommendedName>
        <fullName evidence="1">DUF2249 domain-containing protein</fullName>
    </recommendedName>
</protein>
<evidence type="ECO:0000313" key="2">
    <source>
        <dbReference type="EMBL" id="MDQ0229279.1"/>
    </source>
</evidence>